<dbReference type="InterPro" id="IPR036249">
    <property type="entry name" value="Thioredoxin-like_sf"/>
</dbReference>
<dbReference type="InterPro" id="IPR013766">
    <property type="entry name" value="Thioredoxin_domain"/>
</dbReference>
<evidence type="ECO:0000313" key="2">
    <source>
        <dbReference type="EMBL" id="KAK7233498.1"/>
    </source>
</evidence>
<dbReference type="SUPFAM" id="SSF52833">
    <property type="entry name" value="Thioredoxin-like"/>
    <property type="match status" value="1"/>
</dbReference>
<name>A0ABR1FMF7_AURAN</name>
<keyword evidence="3" id="KW-1185">Reference proteome</keyword>
<evidence type="ECO:0000259" key="1">
    <source>
        <dbReference type="Pfam" id="PF00085"/>
    </source>
</evidence>
<comment type="caution">
    <text evidence="2">The sequence shown here is derived from an EMBL/GenBank/DDBJ whole genome shotgun (WGS) entry which is preliminary data.</text>
</comment>
<accession>A0ABR1FMF7</accession>
<feature type="domain" description="Thioredoxin" evidence="1">
    <location>
        <begin position="71"/>
        <end position="138"/>
    </location>
</feature>
<organism evidence="2 3">
    <name type="scientific">Aureococcus anophagefferens</name>
    <name type="common">Harmful bloom alga</name>
    <dbReference type="NCBI Taxonomy" id="44056"/>
    <lineage>
        <taxon>Eukaryota</taxon>
        <taxon>Sar</taxon>
        <taxon>Stramenopiles</taxon>
        <taxon>Ochrophyta</taxon>
        <taxon>Pelagophyceae</taxon>
        <taxon>Pelagomonadales</taxon>
        <taxon>Pelagomonadaceae</taxon>
        <taxon>Aureococcus</taxon>
    </lineage>
</organism>
<proteinExistence type="predicted"/>
<gene>
    <name evidence="2" type="ORF">SO694_00104084</name>
</gene>
<reference evidence="2 3" key="1">
    <citation type="submission" date="2024-03" db="EMBL/GenBank/DDBJ databases">
        <title>Aureococcus anophagefferens CCMP1851 and Kratosvirus quantuckense: Draft genome of a second virus-susceptible host strain in the model system.</title>
        <authorList>
            <person name="Chase E."/>
            <person name="Truchon A.R."/>
            <person name="Schepens W."/>
            <person name="Wilhelm S.W."/>
        </authorList>
    </citation>
    <scope>NUCLEOTIDE SEQUENCE [LARGE SCALE GENOMIC DNA]</scope>
    <source>
        <strain evidence="2 3">CCMP1851</strain>
    </source>
</reference>
<evidence type="ECO:0000313" key="3">
    <source>
        <dbReference type="Proteomes" id="UP001363151"/>
    </source>
</evidence>
<dbReference type="CDD" id="cd02947">
    <property type="entry name" value="TRX_family"/>
    <property type="match status" value="1"/>
</dbReference>
<dbReference type="Pfam" id="PF00085">
    <property type="entry name" value="Thioredoxin"/>
    <property type="match status" value="1"/>
</dbReference>
<dbReference type="EMBL" id="JBBJCI010000359">
    <property type="protein sequence ID" value="KAK7233498.1"/>
    <property type="molecule type" value="Genomic_DNA"/>
</dbReference>
<sequence length="283" mass="29893">MHHHRDLEITSRHQARFGSRADGLAARLLMVSGFVERLILIDKGDNSTESQYYLDLEKRLSLQFSIAVTVALKPVLADAAQTSKGLLRVYCVDVDSEPAVAAALEVTQMPTVFAVRDGALVDHIVGMPRSAEELQRFVLRAMSEDGATGANKPPAGRSAALARVVGAAALGAAGREALQAEATRLLKDATPEDAAALKTVALYLKHAAKGRPIFLDNAVYAAKVAGSAAAEGVLEAAGFALIPGDPDDDDADAKRDKLHPTHRNLAAFELLRAAVEKALATAS</sequence>
<dbReference type="Proteomes" id="UP001363151">
    <property type="component" value="Unassembled WGS sequence"/>
</dbReference>
<protein>
    <submittedName>
        <fullName evidence="2">Thioredoxin</fullName>
    </submittedName>
</protein>
<dbReference type="Gene3D" id="3.40.30.10">
    <property type="entry name" value="Glutaredoxin"/>
    <property type="match status" value="1"/>
</dbReference>